<gene>
    <name evidence="1" type="ORF">GCM10022423_24210</name>
</gene>
<accession>A0ABP7GN16</accession>
<sequence>MKFDTYLTPNINIKNTLTATTLILKTDEIKEILKKYYQTDEVKIFRQDEQTLFEIIKSETSKEILDKYFNQGMAINCDILTHLINFLNDSVLALSLYLNSKKYLSEISIEDQMARKSIDNIPFDQFQKLPIIYAHSFLDSIVKIANTMFVMTRENKTPLIPDSMRAKLSVLKDEFDAEFPNVRDIRHSWQHIEDRMRGKGQNERDLQTNLLILSSLFNDDLTYTIADGTTQSILIGEHTFRRAEYYVQNVFDCFEWINGESEFRY</sequence>
<organism evidence="1 2">
    <name type="scientific">Flavobacterium ginsengiterrae</name>
    <dbReference type="NCBI Taxonomy" id="871695"/>
    <lineage>
        <taxon>Bacteria</taxon>
        <taxon>Pseudomonadati</taxon>
        <taxon>Bacteroidota</taxon>
        <taxon>Flavobacteriia</taxon>
        <taxon>Flavobacteriales</taxon>
        <taxon>Flavobacteriaceae</taxon>
        <taxon>Flavobacterium</taxon>
    </lineage>
</organism>
<name>A0ABP7GN16_9FLAO</name>
<evidence type="ECO:0000313" key="2">
    <source>
        <dbReference type="Proteomes" id="UP001500748"/>
    </source>
</evidence>
<dbReference type="Proteomes" id="UP001500748">
    <property type="component" value="Unassembled WGS sequence"/>
</dbReference>
<comment type="caution">
    <text evidence="1">The sequence shown here is derived from an EMBL/GenBank/DDBJ whole genome shotgun (WGS) entry which is preliminary data.</text>
</comment>
<keyword evidence="2" id="KW-1185">Reference proteome</keyword>
<proteinExistence type="predicted"/>
<dbReference type="EMBL" id="BAABDU010000004">
    <property type="protein sequence ID" value="GAA3769819.1"/>
    <property type="molecule type" value="Genomic_DNA"/>
</dbReference>
<dbReference type="RefSeq" id="WP_345144665.1">
    <property type="nucleotide sequence ID" value="NZ_BAABDU010000004.1"/>
</dbReference>
<evidence type="ECO:0000313" key="1">
    <source>
        <dbReference type="EMBL" id="GAA3769819.1"/>
    </source>
</evidence>
<protein>
    <submittedName>
        <fullName evidence="1">Uncharacterized protein</fullName>
    </submittedName>
</protein>
<reference evidence="2" key="1">
    <citation type="journal article" date="2019" name="Int. J. Syst. Evol. Microbiol.">
        <title>The Global Catalogue of Microorganisms (GCM) 10K type strain sequencing project: providing services to taxonomists for standard genome sequencing and annotation.</title>
        <authorList>
            <consortium name="The Broad Institute Genomics Platform"/>
            <consortium name="The Broad Institute Genome Sequencing Center for Infectious Disease"/>
            <person name="Wu L."/>
            <person name="Ma J."/>
        </authorList>
    </citation>
    <scope>NUCLEOTIDE SEQUENCE [LARGE SCALE GENOMIC DNA]</scope>
    <source>
        <strain evidence="2">JCM 17337</strain>
    </source>
</reference>